<evidence type="ECO:0008006" key="4">
    <source>
        <dbReference type="Google" id="ProtNLM"/>
    </source>
</evidence>
<accession>A0A8T4GEB6</accession>
<reference evidence="2" key="1">
    <citation type="submission" date="2021-03" db="EMBL/GenBank/DDBJ databases">
        <title>Genomic Encyclopedia of Type Strains, Phase IV (KMG-IV): sequencing the most valuable type-strain genomes for metagenomic binning, comparative biology and taxonomic classification.</title>
        <authorList>
            <person name="Goeker M."/>
        </authorList>
    </citation>
    <scope>NUCLEOTIDE SEQUENCE</scope>
    <source>
        <strain evidence="2">DSM 23564</strain>
    </source>
</reference>
<evidence type="ECO:0000313" key="2">
    <source>
        <dbReference type="EMBL" id="MBP1922486.1"/>
    </source>
</evidence>
<name>A0A8T4GEB6_9EURY</name>
<gene>
    <name evidence="2" type="ORF">J2751_001496</name>
</gene>
<feature type="compositionally biased region" description="Basic and acidic residues" evidence="1">
    <location>
        <begin position="8"/>
        <end position="18"/>
    </location>
</feature>
<sequence>MSFEKEDEVVLHDKHSEYDGESGQITQVMETMFGDATYTVSFEDGQETGVPEGSLEAVEDEE</sequence>
<feature type="region of interest" description="Disordered" evidence="1">
    <location>
        <begin position="1"/>
        <end position="23"/>
    </location>
</feature>
<keyword evidence="3" id="KW-1185">Reference proteome</keyword>
<protein>
    <recommendedName>
        <fullName evidence="4">DUF1918 domain-containing protein</fullName>
    </recommendedName>
</protein>
<dbReference type="AlphaFoldDB" id="A0A8T4GEB6"/>
<evidence type="ECO:0000256" key="1">
    <source>
        <dbReference type="SAM" id="MobiDB-lite"/>
    </source>
</evidence>
<dbReference type="OrthoDB" id="241713at2157"/>
<proteinExistence type="predicted"/>
<comment type="caution">
    <text evidence="2">The sequence shown here is derived from an EMBL/GenBank/DDBJ whole genome shotgun (WGS) entry which is preliminary data.</text>
</comment>
<dbReference type="Proteomes" id="UP000823588">
    <property type="component" value="Unassembled WGS sequence"/>
</dbReference>
<organism evidence="2 3">
    <name type="scientific">Halorubrum alkaliphilum</name>
    <dbReference type="NCBI Taxonomy" id="261290"/>
    <lineage>
        <taxon>Archaea</taxon>
        <taxon>Methanobacteriati</taxon>
        <taxon>Methanobacteriota</taxon>
        <taxon>Stenosarchaea group</taxon>
        <taxon>Halobacteria</taxon>
        <taxon>Halobacteriales</taxon>
        <taxon>Haloferacaceae</taxon>
        <taxon>Halorubrum</taxon>
    </lineage>
</organism>
<evidence type="ECO:0000313" key="3">
    <source>
        <dbReference type="Proteomes" id="UP000823588"/>
    </source>
</evidence>
<dbReference type="EMBL" id="JAGGKQ010000008">
    <property type="protein sequence ID" value="MBP1922486.1"/>
    <property type="molecule type" value="Genomic_DNA"/>
</dbReference>
<dbReference type="RefSeq" id="WP_209484672.1">
    <property type="nucleotide sequence ID" value="NZ_JAGGKQ010000008.1"/>
</dbReference>